<evidence type="ECO:0000256" key="17">
    <source>
        <dbReference type="PROSITE-ProRule" id="PRU00703"/>
    </source>
</evidence>
<evidence type="ECO:0000256" key="1">
    <source>
        <dbReference type="ARBA" id="ARBA00004651"/>
    </source>
</evidence>
<evidence type="ECO:0000256" key="8">
    <source>
        <dbReference type="ARBA" id="ARBA00022801"/>
    </source>
</evidence>
<feature type="domain" description="CBS" evidence="18">
    <location>
        <begin position="252"/>
        <end position="309"/>
    </location>
</feature>
<dbReference type="Gene3D" id="3.10.580.10">
    <property type="entry name" value="CBS-domain"/>
    <property type="match status" value="2"/>
</dbReference>
<feature type="active site" evidence="15">
    <location>
        <position position="68"/>
    </location>
</feature>
<organism evidence="19 20">
    <name type="scientific">Thermomonospora curvata (strain ATCC 19995 / DSM 43183 / JCM 3096 / KCTC 9072 / NBRC 15933 / NCIMB 10081 / Henssen B9)</name>
    <dbReference type="NCBI Taxonomy" id="471852"/>
    <lineage>
        <taxon>Bacteria</taxon>
        <taxon>Bacillati</taxon>
        <taxon>Actinomycetota</taxon>
        <taxon>Actinomycetes</taxon>
        <taxon>Streptosporangiales</taxon>
        <taxon>Thermomonosporaceae</taxon>
        <taxon>Thermomonospora</taxon>
    </lineage>
</organism>
<feature type="binding site" evidence="16">
    <location>
        <position position="71"/>
    </location>
    <ligand>
        <name>Zn(2+)</name>
        <dbReference type="ChEBI" id="CHEBI:29105"/>
        <note>catalytic</note>
    </ligand>
</feature>
<dbReference type="Pfam" id="PF00571">
    <property type="entry name" value="CBS"/>
    <property type="match status" value="2"/>
</dbReference>
<dbReference type="PANTHER" id="PTHR39188">
    <property type="entry name" value="MEMBRANE-ASSOCIATED ZINC METALLOPROTEASE M50B"/>
    <property type="match status" value="1"/>
</dbReference>
<keyword evidence="20" id="KW-1185">Reference proteome</keyword>
<dbReference type="RefSeq" id="WP_012850546.1">
    <property type="nucleotide sequence ID" value="NC_013510.1"/>
</dbReference>
<comment type="caution">
    <text evidence="14">Lacks conserved residue(s) required for the propagation of feature annotation.</text>
</comment>
<evidence type="ECO:0000256" key="2">
    <source>
        <dbReference type="ARBA" id="ARBA00007931"/>
    </source>
</evidence>
<keyword evidence="12 17" id="KW-0129">CBS domain</keyword>
<dbReference type="InterPro" id="IPR008915">
    <property type="entry name" value="Peptidase_M50"/>
</dbReference>
<dbReference type="KEGG" id="tcu:Tcur_0155"/>
<dbReference type="GO" id="GO:0006508">
    <property type="term" value="P:proteolysis"/>
    <property type="evidence" value="ECO:0007669"/>
    <property type="project" value="UniProtKB-KW"/>
</dbReference>
<evidence type="ECO:0000256" key="7">
    <source>
        <dbReference type="ARBA" id="ARBA00022737"/>
    </source>
</evidence>
<dbReference type="InterPro" id="IPR046342">
    <property type="entry name" value="CBS_dom_sf"/>
</dbReference>
<sequence length="392" mass="41378">MNESVRLGRIAGIPVGLNVSVLVIVVILVVGLAFGLFPESFAGYSTAAYLLAALLAALAFLASLLAHELAHAVVAKRHGVEVEGITLWLLGGVARLHGEPRTPRADFLIAVVGPLTSVALGAVFWLLALAVGWATGSPLAVGTLVYLALLNVVLAVFNLIPAAPLDGGRVLRAALWRWRGDRHAAAISAARAGRAFGFVLITLGLLQVVTGMGVNGLWLALIGWFLVNAAAAEEQQTRVQTVLGGVRVGDVMTPHPLTAHPDETVADFIHQVVLARRFSTYPLVDELGRLDGLVTLNRIRDVPAALRATTTLREIACPLEGIPLGRPEQPLTELLANMSGCTDGRAVVLSPDRRVIGLVTPSDISRAIQVGELTGPYAHRGADVVTLPPRRP</sequence>
<keyword evidence="3" id="KW-1003">Cell membrane</keyword>
<evidence type="ECO:0000259" key="18">
    <source>
        <dbReference type="PROSITE" id="PS51371"/>
    </source>
</evidence>
<dbReference type="GO" id="GO:0005886">
    <property type="term" value="C:plasma membrane"/>
    <property type="evidence" value="ECO:0007669"/>
    <property type="project" value="UniProtKB-SubCell"/>
</dbReference>
<comment type="cofactor">
    <cofactor evidence="14 16">
        <name>Zn(2+)</name>
        <dbReference type="ChEBI" id="CHEBI:29105"/>
    </cofactor>
    <text evidence="14 16">Binds 1 zinc ion per subunit.</text>
</comment>
<evidence type="ECO:0000256" key="5">
    <source>
        <dbReference type="ARBA" id="ARBA00022692"/>
    </source>
</evidence>
<evidence type="ECO:0000256" key="6">
    <source>
        <dbReference type="ARBA" id="ARBA00022723"/>
    </source>
</evidence>
<evidence type="ECO:0000256" key="3">
    <source>
        <dbReference type="ARBA" id="ARBA00022475"/>
    </source>
</evidence>
<keyword evidence="5 14" id="KW-0812">Transmembrane</keyword>
<dbReference type="eggNOG" id="COG1994">
    <property type="taxonomic scope" value="Bacteria"/>
</dbReference>
<dbReference type="SUPFAM" id="SSF54631">
    <property type="entry name" value="CBS-domain pair"/>
    <property type="match status" value="1"/>
</dbReference>
<keyword evidence="4 14" id="KW-0645">Protease</keyword>
<dbReference type="InterPro" id="IPR016483">
    <property type="entry name" value="UCP006404_Pept_M50_CBS"/>
</dbReference>
<dbReference type="GO" id="GO:0008237">
    <property type="term" value="F:metallopeptidase activity"/>
    <property type="evidence" value="ECO:0007669"/>
    <property type="project" value="UniProtKB-UniRule"/>
</dbReference>
<evidence type="ECO:0000313" key="19">
    <source>
        <dbReference type="EMBL" id="ACY95762.1"/>
    </source>
</evidence>
<dbReference type="PROSITE" id="PS51371">
    <property type="entry name" value="CBS"/>
    <property type="match status" value="1"/>
</dbReference>
<evidence type="ECO:0000256" key="11">
    <source>
        <dbReference type="ARBA" id="ARBA00023049"/>
    </source>
</evidence>
<dbReference type="AlphaFoldDB" id="D1AEE6"/>
<evidence type="ECO:0000256" key="13">
    <source>
        <dbReference type="ARBA" id="ARBA00023136"/>
    </source>
</evidence>
<evidence type="ECO:0000256" key="12">
    <source>
        <dbReference type="ARBA" id="ARBA00023122"/>
    </source>
</evidence>
<dbReference type="STRING" id="471852.Tcur_0155"/>
<evidence type="ECO:0000256" key="4">
    <source>
        <dbReference type="ARBA" id="ARBA00022670"/>
    </source>
</evidence>
<name>D1AEE6_THECD</name>
<dbReference type="CDD" id="cd06164">
    <property type="entry name" value="S2P-M50_SpoIVFB_CBS"/>
    <property type="match status" value="1"/>
</dbReference>
<feature type="binding site" evidence="16">
    <location>
        <position position="166"/>
    </location>
    <ligand>
        <name>Zn(2+)</name>
        <dbReference type="ChEBI" id="CHEBI:29105"/>
        <note>catalytic</note>
    </ligand>
</feature>
<evidence type="ECO:0000313" key="20">
    <source>
        <dbReference type="Proteomes" id="UP000001918"/>
    </source>
</evidence>
<evidence type="ECO:0000256" key="16">
    <source>
        <dbReference type="PIRSR" id="PIRSR006404-2"/>
    </source>
</evidence>
<keyword evidence="11 14" id="KW-0482">Metalloprotease</keyword>
<feature type="transmembrane region" description="Helical" evidence="14">
    <location>
        <begin position="139"/>
        <end position="163"/>
    </location>
</feature>
<evidence type="ECO:0000256" key="10">
    <source>
        <dbReference type="ARBA" id="ARBA00022989"/>
    </source>
</evidence>
<feature type="binding site" evidence="16">
    <location>
        <position position="67"/>
    </location>
    <ligand>
        <name>Zn(2+)</name>
        <dbReference type="ChEBI" id="CHEBI:29105"/>
        <note>catalytic</note>
    </ligand>
</feature>
<dbReference type="eggNOG" id="COG0517">
    <property type="taxonomic scope" value="Bacteria"/>
</dbReference>
<gene>
    <name evidence="19" type="ordered locus">Tcur_0155</name>
</gene>
<keyword evidence="8 14" id="KW-0378">Hydrolase</keyword>
<evidence type="ECO:0000256" key="9">
    <source>
        <dbReference type="ARBA" id="ARBA00022833"/>
    </source>
</evidence>
<dbReference type="PIRSF" id="PIRSF006404">
    <property type="entry name" value="UCP006404_Pept_M50_CBS"/>
    <property type="match status" value="1"/>
</dbReference>
<feature type="transmembrane region" description="Helical" evidence="14">
    <location>
        <begin position="47"/>
        <end position="67"/>
    </location>
</feature>
<dbReference type="HOGENOM" id="CLU_037123_1_2_11"/>
<dbReference type="Proteomes" id="UP000001918">
    <property type="component" value="Chromosome"/>
</dbReference>
<dbReference type="InterPro" id="IPR000644">
    <property type="entry name" value="CBS_dom"/>
</dbReference>
<protein>
    <recommendedName>
        <fullName evidence="14">Zinc metalloprotease</fullName>
    </recommendedName>
</protein>
<feature type="transmembrane region" description="Helical" evidence="14">
    <location>
        <begin position="12"/>
        <end position="35"/>
    </location>
</feature>
<keyword evidence="9 14" id="KW-0862">Zinc</keyword>
<evidence type="ECO:0000256" key="14">
    <source>
        <dbReference type="PIRNR" id="PIRNR006404"/>
    </source>
</evidence>
<dbReference type="PANTHER" id="PTHR39188:SF3">
    <property type="entry name" value="STAGE IV SPORULATION PROTEIN FB"/>
    <property type="match status" value="1"/>
</dbReference>
<dbReference type="Pfam" id="PF02163">
    <property type="entry name" value="Peptidase_M50"/>
    <property type="match status" value="2"/>
</dbReference>
<accession>D1AEE6</accession>
<keyword evidence="10 14" id="KW-1133">Transmembrane helix</keyword>
<proteinExistence type="inferred from homology"/>
<dbReference type="GO" id="GO:0046872">
    <property type="term" value="F:metal ion binding"/>
    <property type="evidence" value="ECO:0007669"/>
    <property type="project" value="UniProtKB-UniRule"/>
</dbReference>
<reference evidence="19 20" key="1">
    <citation type="journal article" date="2011" name="Stand. Genomic Sci.">
        <title>Complete genome sequence of Thermomonospora curvata type strain (B9).</title>
        <authorList>
            <person name="Chertkov O."/>
            <person name="Sikorski J."/>
            <person name="Nolan M."/>
            <person name="Lapidus A."/>
            <person name="Lucas S."/>
            <person name="Del Rio T.G."/>
            <person name="Tice H."/>
            <person name="Cheng J.F."/>
            <person name="Goodwin L."/>
            <person name="Pitluck S."/>
            <person name="Liolios K."/>
            <person name="Ivanova N."/>
            <person name="Mavromatis K."/>
            <person name="Mikhailova N."/>
            <person name="Ovchinnikova G."/>
            <person name="Pati A."/>
            <person name="Chen A."/>
            <person name="Palaniappan K."/>
            <person name="Djao O.D."/>
            <person name="Land M."/>
            <person name="Hauser L."/>
            <person name="Chang Y.J."/>
            <person name="Jeffries C.D."/>
            <person name="Brettin T."/>
            <person name="Han C."/>
            <person name="Detter J.C."/>
            <person name="Rohde M."/>
            <person name="Goker M."/>
            <person name="Woyke T."/>
            <person name="Bristow J."/>
            <person name="Eisen J.A."/>
            <person name="Markowitz V."/>
            <person name="Hugenholtz P."/>
            <person name="Klenk H.P."/>
            <person name="Kyrpides N.C."/>
        </authorList>
    </citation>
    <scope>NUCLEOTIDE SEQUENCE [LARGE SCALE GENOMIC DNA]</scope>
    <source>
        <strain evidence="20">ATCC 19995 / DSM 43183 / JCM 3096 / KCTC 9072 / NBRC 15933 / NCIMB 10081 / Henssen B9</strain>
    </source>
</reference>
<keyword evidence="6 14" id="KW-0479">Metal-binding</keyword>
<dbReference type="SMART" id="SM00116">
    <property type="entry name" value="CBS"/>
    <property type="match status" value="2"/>
</dbReference>
<keyword evidence="13 14" id="KW-0472">Membrane</keyword>
<comment type="similarity">
    <text evidence="2 14">Belongs to the peptidase M50B family.</text>
</comment>
<comment type="subcellular location">
    <subcellularLocation>
        <location evidence="1">Cell membrane</location>
        <topology evidence="1">Multi-pass membrane protein</topology>
    </subcellularLocation>
</comment>
<dbReference type="EMBL" id="CP001738">
    <property type="protein sequence ID" value="ACY95762.1"/>
    <property type="molecule type" value="Genomic_DNA"/>
</dbReference>
<dbReference type="OrthoDB" id="9781963at2"/>
<evidence type="ECO:0000256" key="15">
    <source>
        <dbReference type="PIRSR" id="PIRSR006404-1"/>
    </source>
</evidence>
<keyword evidence="7" id="KW-0677">Repeat</keyword>
<feature type="transmembrane region" description="Helical" evidence="14">
    <location>
        <begin position="107"/>
        <end position="133"/>
    </location>
</feature>